<dbReference type="InterPro" id="IPR030678">
    <property type="entry name" value="Peptide/Ni-bd"/>
</dbReference>
<evidence type="ECO:0000256" key="1">
    <source>
        <dbReference type="SAM" id="MobiDB-lite"/>
    </source>
</evidence>
<gene>
    <name evidence="4" type="ORF">GA0070564_102507</name>
</gene>
<dbReference type="EMBL" id="FMCX01000002">
    <property type="protein sequence ID" value="SCE99722.1"/>
    <property type="molecule type" value="Genomic_DNA"/>
</dbReference>
<keyword evidence="2" id="KW-0732">Signal</keyword>
<dbReference type="GO" id="GO:1904680">
    <property type="term" value="F:peptide transmembrane transporter activity"/>
    <property type="evidence" value="ECO:0007669"/>
    <property type="project" value="TreeGrafter"/>
</dbReference>
<dbReference type="GO" id="GO:0043190">
    <property type="term" value="C:ATP-binding cassette (ABC) transporter complex"/>
    <property type="evidence" value="ECO:0007669"/>
    <property type="project" value="InterPro"/>
</dbReference>
<name>A0A1C4WU40_9ACTN</name>
<dbReference type="GO" id="GO:0015833">
    <property type="term" value="P:peptide transport"/>
    <property type="evidence" value="ECO:0007669"/>
    <property type="project" value="TreeGrafter"/>
</dbReference>
<dbReference type="Gene3D" id="3.10.105.10">
    <property type="entry name" value="Dipeptide-binding Protein, Domain 3"/>
    <property type="match status" value="1"/>
</dbReference>
<dbReference type="Proteomes" id="UP000199504">
    <property type="component" value="Unassembled WGS sequence"/>
</dbReference>
<dbReference type="AlphaFoldDB" id="A0A1C4WU40"/>
<dbReference type="PANTHER" id="PTHR30290">
    <property type="entry name" value="PERIPLASMIC BINDING COMPONENT OF ABC TRANSPORTER"/>
    <property type="match status" value="1"/>
</dbReference>
<dbReference type="InterPro" id="IPR000914">
    <property type="entry name" value="SBP_5_dom"/>
</dbReference>
<feature type="signal peptide" evidence="2">
    <location>
        <begin position="1"/>
        <end position="21"/>
    </location>
</feature>
<protein>
    <submittedName>
        <fullName evidence="4">Peptide/nickel transport system substrate-binding protein</fullName>
    </submittedName>
</protein>
<evidence type="ECO:0000313" key="4">
    <source>
        <dbReference type="EMBL" id="SCE99722.1"/>
    </source>
</evidence>
<dbReference type="STRING" id="262898.GA0070564_102507"/>
<evidence type="ECO:0000259" key="3">
    <source>
        <dbReference type="Pfam" id="PF00496"/>
    </source>
</evidence>
<dbReference type="GO" id="GO:0042597">
    <property type="term" value="C:periplasmic space"/>
    <property type="evidence" value="ECO:0007669"/>
    <property type="project" value="UniProtKB-ARBA"/>
</dbReference>
<feature type="chain" id="PRO_5038924797" evidence="2">
    <location>
        <begin position="22"/>
        <end position="588"/>
    </location>
</feature>
<evidence type="ECO:0000313" key="5">
    <source>
        <dbReference type="Proteomes" id="UP000199504"/>
    </source>
</evidence>
<dbReference type="PROSITE" id="PS51257">
    <property type="entry name" value="PROKAR_LIPOPROTEIN"/>
    <property type="match status" value="1"/>
</dbReference>
<dbReference type="Gene3D" id="3.40.190.10">
    <property type="entry name" value="Periplasmic binding protein-like II"/>
    <property type="match status" value="1"/>
</dbReference>
<proteinExistence type="predicted"/>
<sequence>MKSRKGLLLGTTLALALGLTACGDGGSDSKGTDSKAPAEFNAGTKGTVRPSDKQGGTLRFGYSSDPDSLDPTRIYYASGQNFMRSFYNRTLLTPDSKPGPDGLRLVPDLAQAMPQISPDKLTYTFTLRNGIAFEDGTPVTSKDVKYAIERTFAQDVLSGGPTYLIDQLDQGQNYPGPYKDPDPEKLGLRSVQTPDDRTIVFKLAKPFADFLYLLPMAPGAVPRAKDTGAKYTEHPISTGPYMFSTVDPGKKITMVRNPHWDRATDQVRRALPDRVEVTLQMQPDELDKQLLDGTLDLDFAQTGVQQAAQAKILLDKNLKKQADEPVTGFIRYFTISTKVAPFDNIHCRRAVQYAADKTALQTARGGADAGGDIAVNMLPPNIAGHDPNLDPFGSKQGKPQVDKAKQELAACGRPNGFETKIAVRNKGKEPKTAEALQQSLAQVGIKATIDQSDASLYFRSTIGSPDNVHKKGYGIMTAGWGADFPTGTGFLQVLVDGRLIQPSGNNNYAELNDPEINTLIDRATGESDPKKAAELWGQINAKVMDTATQLPFVYDKALNYRNPRLTNVYVYSYFGEWDFGSLGVSDGK</sequence>
<accession>A0A1C4WU40</accession>
<dbReference type="PANTHER" id="PTHR30290:SF83">
    <property type="entry name" value="ABC TRANSPORTER SUBSTRATE-BINDING PROTEIN"/>
    <property type="match status" value="1"/>
</dbReference>
<dbReference type="RefSeq" id="WP_245669889.1">
    <property type="nucleotide sequence ID" value="NZ_FMCX01000002.1"/>
</dbReference>
<dbReference type="CDD" id="cd08506">
    <property type="entry name" value="PBP2_clavulanate_OppA2"/>
    <property type="match status" value="1"/>
</dbReference>
<dbReference type="PIRSF" id="PIRSF002741">
    <property type="entry name" value="MppA"/>
    <property type="match status" value="1"/>
</dbReference>
<dbReference type="Pfam" id="PF00496">
    <property type="entry name" value="SBP_bac_5"/>
    <property type="match status" value="1"/>
</dbReference>
<organism evidence="4 5">
    <name type="scientific">Micromonospora mirobrigensis</name>
    <dbReference type="NCBI Taxonomy" id="262898"/>
    <lineage>
        <taxon>Bacteria</taxon>
        <taxon>Bacillati</taxon>
        <taxon>Actinomycetota</taxon>
        <taxon>Actinomycetes</taxon>
        <taxon>Micromonosporales</taxon>
        <taxon>Micromonosporaceae</taxon>
        <taxon>Micromonospora</taxon>
    </lineage>
</organism>
<dbReference type="SUPFAM" id="SSF53850">
    <property type="entry name" value="Periplasmic binding protein-like II"/>
    <property type="match status" value="1"/>
</dbReference>
<dbReference type="InterPro" id="IPR039424">
    <property type="entry name" value="SBP_5"/>
</dbReference>
<reference evidence="5" key="1">
    <citation type="submission" date="2016-06" db="EMBL/GenBank/DDBJ databases">
        <authorList>
            <person name="Varghese N."/>
            <person name="Submissions Spin"/>
        </authorList>
    </citation>
    <scope>NUCLEOTIDE SEQUENCE [LARGE SCALE GENOMIC DNA]</scope>
    <source>
        <strain evidence="5">DSM 44830</strain>
    </source>
</reference>
<evidence type="ECO:0000256" key="2">
    <source>
        <dbReference type="SAM" id="SignalP"/>
    </source>
</evidence>
<feature type="region of interest" description="Disordered" evidence="1">
    <location>
        <begin position="26"/>
        <end position="64"/>
    </location>
</feature>
<feature type="domain" description="Solute-binding protein family 5" evidence="3">
    <location>
        <begin position="105"/>
        <end position="495"/>
    </location>
</feature>
<keyword evidence="5" id="KW-1185">Reference proteome</keyword>